<protein>
    <submittedName>
        <fullName evidence="1">Thermostable hemolysin</fullName>
    </submittedName>
</protein>
<dbReference type="Proteomes" id="UP000078465">
    <property type="component" value="Plasmid unnamed5"/>
</dbReference>
<keyword evidence="1" id="KW-0614">Plasmid</keyword>
<sequence>MGRHDQRRPEAERLIANIFRVSYGANVTDFPQMVVARMDEHGHCICAAGLRLASDGFFSERYLDRPVEEMIGMISGKYVDRSRIFEVSSLASRRPSHTASFIFDIIRHGQDNGFEWSFFTLTRRFSLMLTRIGIAPHFLGAPTDDGSPTIEAGAAITINIRRSSPCRTPRNPIHSPSLQRRAAMRFLFDAIDREASLHPHAIAISDDAEAMSWADLGNAISNAARWMGSKGPTIGLLMPNGLTYVVAMLAAARLGKRLVPLPLFFSDAQLRQIVKDATVNDVVSVDGYAGRALGLGVSTYVFSHDRGPSFACEPKESFSLVIYTSGSSGTPKGVVHTTRQIETVVRGLATASLATSDDRYLSVLPLPMLLETICGVLLPLFCGARTHFAGSTAERIGNGDATGLADVIAINQPTATVLVPQLLRHLIYELKATDTPPPASLRFVAVGGAAIPRAVLGLAQQMGIPVFEGYGLSECCSVVALNRPNACRTGSVGTPLDGVSVEIDHGEIVVSGPSVMAGYLTGEEVNQVWRTGDLGEMDEEGFLTIHGRKDSVIVTSFGRNVSPEWVERALMGDPRIALAVVSGAGEPTLGALLILSPVGEPWAAHASSEEIRAAVAALCSSIPDYAVPKRIMTLSMRDAVASMLVTNNGRIIRCRAADQLNHRKPLIAAE</sequence>
<name>A0ACD5EGQ1_9HYPH</name>
<proteinExistence type="predicted"/>
<evidence type="ECO:0000313" key="1">
    <source>
        <dbReference type="EMBL" id="XKM38303.1"/>
    </source>
</evidence>
<geneLocation type="plasmid" evidence="1 2">
    <name>unnamed5</name>
</geneLocation>
<organism evidence="1 2">
    <name type="scientific">Rhizobium ruizarguesonis</name>
    <dbReference type="NCBI Taxonomy" id="2081791"/>
    <lineage>
        <taxon>Bacteria</taxon>
        <taxon>Pseudomonadati</taxon>
        <taxon>Pseudomonadota</taxon>
        <taxon>Alphaproteobacteria</taxon>
        <taxon>Hyphomicrobiales</taxon>
        <taxon>Rhizobiaceae</taxon>
        <taxon>Rhizobium/Agrobacterium group</taxon>
        <taxon>Rhizobium</taxon>
    </lineage>
</organism>
<dbReference type="EMBL" id="CP171851">
    <property type="protein sequence ID" value="XKM38303.1"/>
    <property type="molecule type" value="Genomic_DNA"/>
</dbReference>
<accession>A0ACD5EGQ1</accession>
<evidence type="ECO:0000313" key="2">
    <source>
        <dbReference type="Proteomes" id="UP000078465"/>
    </source>
</evidence>
<gene>
    <name evidence="1" type="ORF">A4U53_004640</name>
</gene>
<reference evidence="1" key="1">
    <citation type="submission" date="2024-10" db="EMBL/GenBank/DDBJ databases">
        <title>Strain of Rhizobium-related bacteria isolated fromm roots of Vavilovia formosa.</title>
        <authorList>
            <person name="Kimeklis A."/>
            <person name="Afonin A."/>
        </authorList>
    </citation>
    <scope>NUCLEOTIDE SEQUENCE</scope>
    <source>
        <strain evidence="1">Vaf-46</strain>
    </source>
</reference>